<proteinExistence type="predicted"/>
<dbReference type="OrthoDB" id="158203at2"/>
<protein>
    <recommendedName>
        <fullName evidence="4">YndJ-like protein</fullName>
    </recommendedName>
</protein>
<evidence type="ECO:0000313" key="2">
    <source>
        <dbReference type="EMBL" id="QDU60834.1"/>
    </source>
</evidence>
<feature type="transmembrane region" description="Helical" evidence="1">
    <location>
        <begin position="296"/>
        <end position="314"/>
    </location>
</feature>
<dbReference type="KEGG" id="knv:Pan216_16860"/>
<dbReference type="Proteomes" id="UP000317093">
    <property type="component" value="Chromosome"/>
</dbReference>
<keyword evidence="1" id="KW-0472">Membrane</keyword>
<gene>
    <name evidence="2" type="ORF">Pan216_16860</name>
</gene>
<feature type="transmembrane region" description="Helical" evidence="1">
    <location>
        <begin position="36"/>
        <end position="58"/>
    </location>
</feature>
<keyword evidence="3" id="KW-1185">Reference proteome</keyword>
<evidence type="ECO:0000256" key="1">
    <source>
        <dbReference type="SAM" id="Phobius"/>
    </source>
</evidence>
<feature type="transmembrane region" description="Helical" evidence="1">
    <location>
        <begin position="97"/>
        <end position="115"/>
    </location>
</feature>
<organism evidence="2 3">
    <name type="scientific">Kolteria novifilia</name>
    <dbReference type="NCBI Taxonomy" id="2527975"/>
    <lineage>
        <taxon>Bacteria</taxon>
        <taxon>Pseudomonadati</taxon>
        <taxon>Planctomycetota</taxon>
        <taxon>Planctomycetia</taxon>
        <taxon>Kolteriales</taxon>
        <taxon>Kolteriaceae</taxon>
        <taxon>Kolteria</taxon>
    </lineage>
</organism>
<feature type="transmembrane region" description="Helical" evidence="1">
    <location>
        <begin position="160"/>
        <end position="180"/>
    </location>
</feature>
<feature type="transmembrane region" description="Helical" evidence="1">
    <location>
        <begin position="70"/>
        <end position="91"/>
    </location>
</feature>
<sequence>MLGNMRSKDLGLLFALLGATFWGADALRTRASLFETAWAVELLLFSPLVLVPLALRLFVEVEDQPRPKRLFGLVVAMQFPAALLLLIAFWLPEGIGAFLTLPWLAMTGFMLLLGARRIWVRGWPQPWGVLAQDVGWVFLVVGAGWLMLSRLGARPLDFEPVIVLLTAIHFHYAGFLLPIFAGRAALLVGGRLADVTAIGVVVGVPLVAIGITATQVGLPVQFEFLAAAALAGAGLLVALLHLRLAMWDELPGFVRLMFGFVSLSLTFSMALAFAYGGRCFGWWPGLDIPWMRALHGTVNAFGFGLAGCVGWNLFPRRRLLEADPSDDDALGEMD</sequence>
<evidence type="ECO:0008006" key="4">
    <source>
        <dbReference type="Google" id="ProtNLM"/>
    </source>
</evidence>
<evidence type="ECO:0000313" key="3">
    <source>
        <dbReference type="Proteomes" id="UP000317093"/>
    </source>
</evidence>
<dbReference type="InterPro" id="IPR025450">
    <property type="entry name" value="YndJ-like"/>
</dbReference>
<name>A0A518B1H5_9BACT</name>
<dbReference type="EMBL" id="CP036279">
    <property type="protein sequence ID" value="QDU60834.1"/>
    <property type="molecule type" value="Genomic_DNA"/>
</dbReference>
<feature type="transmembrane region" description="Helical" evidence="1">
    <location>
        <begin position="224"/>
        <end position="244"/>
    </location>
</feature>
<keyword evidence="1" id="KW-1133">Transmembrane helix</keyword>
<feature type="transmembrane region" description="Helical" evidence="1">
    <location>
        <begin position="127"/>
        <end position="148"/>
    </location>
</feature>
<keyword evidence="1" id="KW-0812">Transmembrane</keyword>
<feature type="transmembrane region" description="Helical" evidence="1">
    <location>
        <begin position="256"/>
        <end position="276"/>
    </location>
</feature>
<accession>A0A518B1H5</accession>
<dbReference type="Pfam" id="PF14158">
    <property type="entry name" value="YndJ"/>
    <property type="match status" value="1"/>
</dbReference>
<dbReference type="AlphaFoldDB" id="A0A518B1H5"/>
<feature type="transmembrane region" description="Helical" evidence="1">
    <location>
        <begin position="192"/>
        <end position="218"/>
    </location>
</feature>
<reference evidence="2 3" key="1">
    <citation type="submission" date="2019-02" db="EMBL/GenBank/DDBJ databases">
        <title>Deep-cultivation of Planctomycetes and their phenomic and genomic characterization uncovers novel biology.</title>
        <authorList>
            <person name="Wiegand S."/>
            <person name="Jogler M."/>
            <person name="Boedeker C."/>
            <person name="Pinto D."/>
            <person name="Vollmers J."/>
            <person name="Rivas-Marin E."/>
            <person name="Kohn T."/>
            <person name="Peeters S.H."/>
            <person name="Heuer A."/>
            <person name="Rast P."/>
            <person name="Oberbeckmann S."/>
            <person name="Bunk B."/>
            <person name="Jeske O."/>
            <person name="Meyerdierks A."/>
            <person name="Storesund J.E."/>
            <person name="Kallscheuer N."/>
            <person name="Luecker S."/>
            <person name="Lage O.M."/>
            <person name="Pohl T."/>
            <person name="Merkel B.J."/>
            <person name="Hornburger P."/>
            <person name="Mueller R.-W."/>
            <person name="Bruemmer F."/>
            <person name="Labrenz M."/>
            <person name="Spormann A.M."/>
            <person name="Op den Camp H."/>
            <person name="Overmann J."/>
            <person name="Amann R."/>
            <person name="Jetten M.S.M."/>
            <person name="Mascher T."/>
            <person name="Medema M.H."/>
            <person name="Devos D.P."/>
            <person name="Kaster A.-K."/>
            <person name="Ovreas L."/>
            <person name="Rohde M."/>
            <person name="Galperin M.Y."/>
            <person name="Jogler C."/>
        </authorList>
    </citation>
    <scope>NUCLEOTIDE SEQUENCE [LARGE SCALE GENOMIC DNA]</scope>
    <source>
        <strain evidence="2 3">Pan216</strain>
    </source>
</reference>